<evidence type="ECO:0000256" key="2">
    <source>
        <dbReference type="SAM" id="SignalP"/>
    </source>
</evidence>
<feature type="signal peptide" evidence="2">
    <location>
        <begin position="1"/>
        <end position="23"/>
    </location>
</feature>
<name>A0A921MC60_9MICO</name>
<reference evidence="3" key="2">
    <citation type="submission" date="2021-09" db="EMBL/GenBank/DDBJ databases">
        <authorList>
            <person name="Gilroy R."/>
        </authorList>
    </citation>
    <scope>NUCLEOTIDE SEQUENCE</scope>
    <source>
        <strain evidence="3">ChiGjej5B5-7349</strain>
    </source>
</reference>
<evidence type="ECO:0000256" key="1">
    <source>
        <dbReference type="SAM" id="MobiDB-lite"/>
    </source>
</evidence>
<dbReference type="PROSITE" id="PS51257">
    <property type="entry name" value="PROKAR_LIPOPROTEIN"/>
    <property type="match status" value="1"/>
</dbReference>
<reference evidence="3" key="1">
    <citation type="journal article" date="2021" name="PeerJ">
        <title>Extensive microbial diversity within the chicken gut microbiome revealed by metagenomics and culture.</title>
        <authorList>
            <person name="Gilroy R."/>
            <person name="Ravi A."/>
            <person name="Getino M."/>
            <person name="Pursley I."/>
            <person name="Horton D.L."/>
            <person name="Alikhan N.F."/>
            <person name="Baker D."/>
            <person name="Gharbi K."/>
            <person name="Hall N."/>
            <person name="Watson M."/>
            <person name="Adriaenssens E.M."/>
            <person name="Foster-Nyarko E."/>
            <person name="Jarju S."/>
            <person name="Secka A."/>
            <person name="Antonio M."/>
            <person name="Oren A."/>
            <person name="Chaudhuri R.R."/>
            <person name="La Ragione R."/>
            <person name="Hildebrand F."/>
            <person name="Pallen M.J."/>
        </authorList>
    </citation>
    <scope>NUCLEOTIDE SEQUENCE</scope>
    <source>
        <strain evidence="3">ChiGjej5B5-7349</strain>
    </source>
</reference>
<feature type="compositionally biased region" description="Low complexity" evidence="1">
    <location>
        <begin position="25"/>
        <end position="53"/>
    </location>
</feature>
<evidence type="ECO:0000313" key="4">
    <source>
        <dbReference type="Proteomes" id="UP000784435"/>
    </source>
</evidence>
<sequence length="176" mass="17807">MVLRSTRTAALLAAAALVLSACTAPESGDPTDAPTDAATGTASASQTASDGAQEPTEGGADPEIRATSGALVEGMPSVLVPMEDAEIVSSSVQPAGDGQPVQASITMRVDASEDEVLDFYADHFEDTDFEPVDDPASEDGIATQTYHADEGGQLVSLSISEDADGLLVSVGGRVLP</sequence>
<dbReference type="AlphaFoldDB" id="A0A921MC60"/>
<organism evidence="3 4">
    <name type="scientific">Brevibacterium senegalense</name>
    <dbReference type="NCBI Taxonomy" id="1033736"/>
    <lineage>
        <taxon>Bacteria</taxon>
        <taxon>Bacillati</taxon>
        <taxon>Actinomycetota</taxon>
        <taxon>Actinomycetes</taxon>
        <taxon>Micrococcales</taxon>
        <taxon>Brevibacteriaceae</taxon>
        <taxon>Brevibacterium</taxon>
    </lineage>
</organism>
<evidence type="ECO:0000313" key="3">
    <source>
        <dbReference type="EMBL" id="HJG79430.1"/>
    </source>
</evidence>
<protein>
    <submittedName>
        <fullName evidence="3">Uncharacterized protein</fullName>
    </submittedName>
</protein>
<keyword evidence="2" id="KW-0732">Signal</keyword>
<feature type="chain" id="PRO_5039665500" evidence="2">
    <location>
        <begin position="24"/>
        <end position="176"/>
    </location>
</feature>
<proteinExistence type="predicted"/>
<dbReference type="EMBL" id="DYUK01000076">
    <property type="protein sequence ID" value="HJG79430.1"/>
    <property type="molecule type" value="Genomic_DNA"/>
</dbReference>
<comment type="caution">
    <text evidence="3">The sequence shown here is derived from an EMBL/GenBank/DDBJ whole genome shotgun (WGS) entry which is preliminary data.</text>
</comment>
<dbReference type="Proteomes" id="UP000784435">
    <property type="component" value="Unassembled WGS sequence"/>
</dbReference>
<feature type="region of interest" description="Disordered" evidence="1">
    <location>
        <begin position="25"/>
        <end position="63"/>
    </location>
</feature>
<gene>
    <name evidence="3" type="ORF">K8V08_03355</name>
</gene>
<accession>A0A921MC60</accession>